<dbReference type="AlphaFoldDB" id="A0A7C2B785"/>
<proteinExistence type="inferred from homology"/>
<dbReference type="GO" id="GO:0005198">
    <property type="term" value="F:structural molecule activity"/>
    <property type="evidence" value="ECO:0007669"/>
    <property type="project" value="InterPro"/>
</dbReference>
<dbReference type="InterPro" id="IPR013384">
    <property type="entry name" value="Flagell_FlgL"/>
</dbReference>
<keyword evidence="6" id="KW-0282">Flagellum</keyword>
<dbReference type="InterPro" id="IPR046358">
    <property type="entry name" value="Flagellin_C"/>
</dbReference>
<comment type="caution">
    <text evidence="6">The sequence shown here is derived from an EMBL/GenBank/DDBJ whole genome shotgun (WGS) entry which is preliminary data.</text>
</comment>
<dbReference type="InterPro" id="IPR001029">
    <property type="entry name" value="Flagellin_N"/>
</dbReference>
<keyword evidence="6" id="KW-0969">Cilium</keyword>
<name>A0A7C2B785_THERO</name>
<dbReference type="Pfam" id="PF00700">
    <property type="entry name" value="Flagellin_C"/>
    <property type="match status" value="1"/>
</dbReference>
<dbReference type="NCBIfam" id="TIGR02550">
    <property type="entry name" value="flagell_flgL"/>
    <property type="match status" value="1"/>
</dbReference>
<sequence length="291" mass="31659">MRVTHGMLVDTLLRNLAGNLARMERVYQQITSARRIARPSDDPVGTATVLRLGSAVQEIEQYLANVEQAKTWLDLTDQALTTVGQSLQRARELVVQAANDSLSADDRQAIWQELTALQEQIATTGNYAHAGQYLFAGTLTQTEPFDLSTDPPTYQGNSNPLSRLIDRGVSIEINVTGDTAILPVLQAIKQARDAVAANDPAAIRATLSTIDAAHTQLLAAQASVGARVNRLEAQRDRLLDAHTSTLRLLSEAGDTDMAEAVTRFSKEELTYRAALQAGARAIQPTLLDYLR</sequence>
<evidence type="ECO:0000256" key="3">
    <source>
        <dbReference type="ARBA" id="ARBA00023143"/>
    </source>
</evidence>
<dbReference type="Gene3D" id="1.20.1330.10">
    <property type="entry name" value="f41 fragment of flagellin, N-terminal domain"/>
    <property type="match status" value="1"/>
</dbReference>
<evidence type="ECO:0000256" key="1">
    <source>
        <dbReference type="ARBA" id="ARBA00004365"/>
    </source>
</evidence>
<evidence type="ECO:0000313" key="6">
    <source>
        <dbReference type="EMBL" id="HEF66299.1"/>
    </source>
</evidence>
<dbReference type="GO" id="GO:0009424">
    <property type="term" value="C:bacterial-type flagellum hook"/>
    <property type="evidence" value="ECO:0007669"/>
    <property type="project" value="InterPro"/>
</dbReference>
<dbReference type="EMBL" id="DSJL01000011">
    <property type="protein sequence ID" value="HEF66299.1"/>
    <property type="molecule type" value="Genomic_DNA"/>
</dbReference>
<dbReference type="Pfam" id="PF00669">
    <property type="entry name" value="Flagellin_N"/>
    <property type="match status" value="1"/>
</dbReference>
<dbReference type="PANTHER" id="PTHR42792:SF1">
    <property type="entry name" value="FLAGELLAR HOOK-ASSOCIATED PROTEIN 3"/>
    <property type="match status" value="1"/>
</dbReference>
<protein>
    <submittedName>
        <fullName evidence="6">Flagellar hook-associated protein 3</fullName>
    </submittedName>
</protein>
<dbReference type="InterPro" id="IPR001492">
    <property type="entry name" value="Flagellin"/>
</dbReference>
<feature type="domain" description="Flagellin C-terminal" evidence="5">
    <location>
        <begin position="208"/>
        <end position="290"/>
    </location>
</feature>
<organism evidence="6">
    <name type="scientific">Thermomicrobium roseum</name>
    <dbReference type="NCBI Taxonomy" id="500"/>
    <lineage>
        <taxon>Bacteria</taxon>
        <taxon>Pseudomonadati</taxon>
        <taxon>Thermomicrobiota</taxon>
        <taxon>Thermomicrobia</taxon>
        <taxon>Thermomicrobiales</taxon>
        <taxon>Thermomicrobiaceae</taxon>
        <taxon>Thermomicrobium</taxon>
    </lineage>
</organism>
<dbReference type="GO" id="GO:0071973">
    <property type="term" value="P:bacterial-type flagellum-dependent cell motility"/>
    <property type="evidence" value="ECO:0007669"/>
    <property type="project" value="InterPro"/>
</dbReference>
<dbReference type="PANTHER" id="PTHR42792">
    <property type="entry name" value="FLAGELLIN"/>
    <property type="match status" value="1"/>
</dbReference>
<evidence type="ECO:0000256" key="2">
    <source>
        <dbReference type="ARBA" id="ARBA00005709"/>
    </source>
</evidence>
<evidence type="ECO:0000259" key="4">
    <source>
        <dbReference type="Pfam" id="PF00669"/>
    </source>
</evidence>
<feature type="domain" description="Flagellin N-terminal" evidence="4">
    <location>
        <begin position="9"/>
        <end position="139"/>
    </location>
</feature>
<reference evidence="6" key="1">
    <citation type="journal article" date="2020" name="mSystems">
        <title>Genome- and Community-Level Interaction Insights into Carbon Utilization and Element Cycling Functions of Hydrothermarchaeota in Hydrothermal Sediment.</title>
        <authorList>
            <person name="Zhou Z."/>
            <person name="Liu Y."/>
            <person name="Xu W."/>
            <person name="Pan J."/>
            <person name="Luo Z.H."/>
            <person name="Li M."/>
        </authorList>
    </citation>
    <scope>NUCLEOTIDE SEQUENCE [LARGE SCALE GENOMIC DNA]</scope>
    <source>
        <strain evidence="6">SpSt-222</strain>
    </source>
</reference>
<comment type="similarity">
    <text evidence="2">Belongs to the bacterial flagellin family.</text>
</comment>
<accession>A0A7C2B785</accession>
<evidence type="ECO:0000259" key="5">
    <source>
        <dbReference type="Pfam" id="PF00700"/>
    </source>
</evidence>
<comment type="subcellular location">
    <subcellularLocation>
        <location evidence="1">Bacterial flagellum</location>
    </subcellularLocation>
</comment>
<gene>
    <name evidence="6" type="primary">flgL</name>
    <name evidence="6" type="ORF">ENP47_12000</name>
</gene>
<keyword evidence="3" id="KW-0975">Bacterial flagellum</keyword>
<keyword evidence="6" id="KW-0966">Cell projection</keyword>
<dbReference type="SUPFAM" id="SSF64518">
    <property type="entry name" value="Phase 1 flagellin"/>
    <property type="match status" value="1"/>
</dbReference>